<dbReference type="VEuPathDB" id="TriTrypDB:TcBrA4_0010360"/>
<dbReference type="Proteomes" id="UP000246121">
    <property type="component" value="Unassembled WGS sequence"/>
</dbReference>
<evidence type="ECO:0000313" key="4">
    <source>
        <dbReference type="Proteomes" id="UP000246121"/>
    </source>
</evidence>
<dbReference type="InterPro" id="IPR025875">
    <property type="entry name" value="Leu-rich_rpt_4"/>
</dbReference>
<comment type="caution">
    <text evidence="3">The sequence shown here is derived from an EMBL/GenBank/DDBJ whole genome shotgun (WGS) entry which is preliminary data.</text>
</comment>
<dbReference type="VEuPathDB" id="TriTrypDB:TcG_08203"/>
<reference evidence="3 4" key="1">
    <citation type="journal article" date="2018" name="Microb. Genom.">
        <title>Expanding an expanded genome: long-read sequencing of Trypanosoma cruzi.</title>
        <authorList>
            <person name="Berna L."/>
            <person name="Rodriguez M."/>
            <person name="Chiribao M.L."/>
            <person name="Parodi-Talice A."/>
            <person name="Pita S."/>
            <person name="Rijo G."/>
            <person name="Alvarez-Valin F."/>
            <person name="Robello C."/>
        </authorList>
    </citation>
    <scope>NUCLEOTIDE SEQUENCE [LARGE SCALE GENOMIC DNA]</scope>
    <source>
        <strain evidence="3 4">Dm28c</strain>
    </source>
</reference>
<dbReference type="AlphaFoldDB" id="A0A2V2ULX0"/>
<keyword evidence="2" id="KW-0677">Repeat</keyword>
<dbReference type="VEuPathDB" id="TriTrypDB:TcCLB.511907.240"/>
<dbReference type="InterPro" id="IPR001611">
    <property type="entry name" value="Leu-rich_rpt"/>
</dbReference>
<dbReference type="InterPro" id="IPR032675">
    <property type="entry name" value="LRR_dom_sf"/>
</dbReference>
<dbReference type="VEuPathDB" id="TriTrypDB:TcCL_ESM08200"/>
<evidence type="ECO:0008006" key="5">
    <source>
        <dbReference type="Google" id="ProtNLM"/>
    </source>
</evidence>
<dbReference type="VEuPathDB" id="TriTrypDB:TCDM_11759"/>
<evidence type="ECO:0000313" key="3">
    <source>
        <dbReference type="EMBL" id="PWU85044.1"/>
    </source>
</evidence>
<dbReference type="VEuPathDB" id="TriTrypDB:BCY84_05570"/>
<dbReference type="VEuPathDB" id="TriTrypDB:C4B63_187g35"/>
<dbReference type="VEuPathDB" id="TriTrypDB:Tc_MARK_213"/>
<proteinExistence type="predicted"/>
<dbReference type="GO" id="GO:0005737">
    <property type="term" value="C:cytoplasm"/>
    <property type="evidence" value="ECO:0007669"/>
    <property type="project" value="TreeGrafter"/>
</dbReference>
<dbReference type="PANTHER" id="PTHR48051">
    <property type="match status" value="1"/>
</dbReference>
<sequence length="193" mass="21800">MLLETLKKGNIKLIGRPLTEFPSFLTDASSTTTEIRLSNNGFSSVGRVSFSQFMLLREVSITKTRSPASLLKSFPPRLRKLDLSNNRITDVPAEISKATILERLSLHNNRIRYVGMDESGRSVFSGRCMRHVRLSGNPLTHLPEALQTCPRLELVLDDLPVLVAEWASCYRKCRWWWCGMTSVPCGCARRSLC</sequence>
<dbReference type="Pfam" id="PF12799">
    <property type="entry name" value="LRR_4"/>
    <property type="match status" value="1"/>
</dbReference>
<dbReference type="VEuPathDB" id="TriTrypDB:TCSYLVIO_007602"/>
<dbReference type="PANTHER" id="PTHR48051:SF41">
    <property type="entry name" value="LEUCINE-RICH REPEAT-CONTAINING PROTEIN 40"/>
    <property type="match status" value="1"/>
</dbReference>
<organism evidence="3 4">
    <name type="scientific">Trypanosoma cruzi</name>
    <dbReference type="NCBI Taxonomy" id="5693"/>
    <lineage>
        <taxon>Eukaryota</taxon>
        <taxon>Discoba</taxon>
        <taxon>Euglenozoa</taxon>
        <taxon>Kinetoplastea</taxon>
        <taxon>Metakinetoplastina</taxon>
        <taxon>Trypanosomatida</taxon>
        <taxon>Trypanosomatidae</taxon>
        <taxon>Trypanosoma</taxon>
        <taxon>Schizotrypanum</taxon>
    </lineage>
</organism>
<evidence type="ECO:0000256" key="2">
    <source>
        <dbReference type="ARBA" id="ARBA00022737"/>
    </source>
</evidence>
<dbReference type="SUPFAM" id="SSF52047">
    <property type="entry name" value="RNI-like"/>
    <property type="match status" value="1"/>
</dbReference>
<dbReference type="InterPro" id="IPR050216">
    <property type="entry name" value="LRR_domain-containing"/>
</dbReference>
<dbReference type="VEuPathDB" id="TriTrypDB:ECC02_004179"/>
<accession>A0A2V2ULX0</accession>
<name>A0A2V2ULX0_TRYCR</name>
<keyword evidence="1" id="KW-0433">Leucine-rich repeat</keyword>
<evidence type="ECO:0000256" key="1">
    <source>
        <dbReference type="ARBA" id="ARBA00022614"/>
    </source>
</evidence>
<dbReference type="EMBL" id="PRFA01000187">
    <property type="protein sequence ID" value="PWU85044.1"/>
    <property type="molecule type" value="Genomic_DNA"/>
</dbReference>
<dbReference type="VEuPathDB" id="TriTrypDB:C3747_11g129"/>
<dbReference type="VEuPathDB" id="TriTrypDB:TcCLB.506801.120"/>
<gene>
    <name evidence="3" type="ORF">C4B63_187g35</name>
</gene>
<dbReference type="Gene3D" id="3.80.10.10">
    <property type="entry name" value="Ribonuclease Inhibitor"/>
    <property type="match status" value="1"/>
</dbReference>
<dbReference type="PROSITE" id="PS51450">
    <property type="entry name" value="LRR"/>
    <property type="match status" value="1"/>
</dbReference>
<protein>
    <recommendedName>
        <fullName evidence="5">Leucine-rich repeat protein (LRRP)</fullName>
    </recommendedName>
</protein>
<dbReference type="VEuPathDB" id="TriTrypDB:TcYC6_0083190"/>